<dbReference type="RefSeq" id="WP_034738066.1">
    <property type="nucleotide sequence ID" value="NZ_AWFG01000014.1"/>
</dbReference>
<feature type="transmembrane region" description="Helical" evidence="1">
    <location>
        <begin position="124"/>
        <end position="146"/>
    </location>
</feature>
<evidence type="ECO:0000313" key="3">
    <source>
        <dbReference type="Proteomes" id="UP000027190"/>
    </source>
</evidence>
<gene>
    <name evidence="2" type="ORF">HY30_14120</name>
</gene>
<feature type="transmembrane region" description="Helical" evidence="1">
    <location>
        <begin position="91"/>
        <end position="112"/>
    </location>
</feature>
<name>A0A062UR12_9PROT</name>
<keyword evidence="1" id="KW-0472">Membrane</keyword>
<evidence type="ECO:0008006" key="4">
    <source>
        <dbReference type="Google" id="ProtNLM"/>
    </source>
</evidence>
<evidence type="ECO:0000256" key="1">
    <source>
        <dbReference type="SAM" id="Phobius"/>
    </source>
</evidence>
<dbReference type="PATRIC" id="fig|1280947.3.peg.1151"/>
<keyword evidence="1" id="KW-1133">Transmembrane helix</keyword>
<keyword evidence="1" id="KW-0812">Transmembrane</keyword>
<accession>A0A062UR12</accession>
<dbReference type="Proteomes" id="UP000027190">
    <property type="component" value="Unassembled WGS sequence"/>
</dbReference>
<evidence type="ECO:0000313" key="2">
    <source>
        <dbReference type="EMBL" id="KCZ59567.1"/>
    </source>
</evidence>
<feature type="transmembrane region" description="Helical" evidence="1">
    <location>
        <begin position="7"/>
        <end position="24"/>
    </location>
</feature>
<dbReference type="STRING" id="1280947.HY30_14120"/>
<sequence length="157" mass="17432">MSWTEIRALGSLIIATWALWFLQMRFLDGGQVVDLPPERMFSTYLSVIVVTIIGEILVTIGISIVGVVLNSGTVESADFEDERDKQIERRAGIISYWFLIVVVNILALRLIQQEIYTSSVFAPLAIASTSGIVFTLLAVLFAAHIVKMAAKLILYRV</sequence>
<reference evidence="2 3" key="1">
    <citation type="journal article" date="2014" name="Antonie Van Leeuwenhoek">
        <title>Hyphomonas beringensis sp. nov. and Hyphomonas chukchiensis sp. nov., isolated from surface seawater of the Bering Sea and Chukchi Sea.</title>
        <authorList>
            <person name="Li C."/>
            <person name="Lai Q."/>
            <person name="Li G."/>
            <person name="Dong C."/>
            <person name="Wang J."/>
            <person name="Liao Y."/>
            <person name="Shao Z."/>
        </authorList>
    </citation>
    <scope>NUCLEOTIDE SEQUENCE [LARGE SCALE GENOMIC DNA]</scope>
    <source>
        <strain evidence="2 3">BH-BN04-4</strain>
    </source>
</reference>
<dbReference type="AlphaFoldDB" id="A0A062UR12"/>
<dbReference type="EMBL" id="AWFG01000014">
    <property type="protein sequence ID" value="KCZ59567.1"/>
    <property type="molecule type" value="Genomic_DNA"/>
</dbReference>
<organism evidence="2 3">
    <name type="scientific">Hyphomonas chukchiensis</name>
    <dbReference type="NCBI Taxonomy" id="1280947"/>
    <lineage>
        <taxon>Bacteria</taxon>
        <taxon>Pseudomonadati</taxon>
        <taxon>Pseudomonadota</taxon>
        <taxon>Alphaproteobacteria</taxon>
        <taxon>Hyphomonadales</taxon>
        <taxon>Hyphomonadaceae</taxon>
        <taxon>Hyphomonas</taxon>
    </lineage>
</organism>
<dbReference type="OrthoDB" id="7888988at2"/>
<proteinExistence type="predicted"/>
<feature type="transmembrane region" description="Helical" evidence="1">
    <location>
        <begin position="44"/>
        <end position="70"/>
    </location>
</feature>
<keyword evidence="3" id="KW-1185">Reference proteome</keyword>
<comment type="caution">
    <text evidence="2">The sequence shown here is derived from an EMBL/GenBank/DDBJ whole genome shotgun (WGS) entry which is preliminary data.</text>
</comment>
<protein>
    <recommendedName>
        <fullName evidence="4">DUF2975 domain-containing protein</fullName>
    </recommendedName>
</protein>